<dbReference type="EMBL" id="RCHS01003817">
    <property type="protein sequence ID" value="RMX39419.1"/>
    <property type="molecule type" value="Genomic_DNA"/>
</dbReference>
<protein>
    <submittedName>
        <fullName evidence="2">Uncharacterized protein</fullName>
    </submittedName>
</protein>
<feature type="chain" id="PRO_5018004446" evidence="1">
    <location>
        <begin position="17"/>
        <end position="92"/>
    </location>
</feature>
<proteinExistence type="predicted"/>
<dbReference type="Proteomes" id="UP000275408">
    <property type="component" value="Unassembled WGS sequence"/>
</dbReference>
<sequence>MKYQAVLTLFFLFVLAFQNFMLVQSWSCPYQYNCGKRQVTADETGRLNSRLANRLNSLRNFRTMAGERLIARKQKRGLDNTGILRAYGNDQE</sequence>
<reference evidence="2 3" key="1">
    <citation type="journal article" date="2018" name="Sci. Rep.">
        <title>Comparative analysis of the Pocillopora damicornis genome highlights role of immune system in coral evolution.</title>
        <authorList>
            <person name="Cunning R."/>
            <person name="Bay R.A."/>
            <person name="Gillette P."/>
            <person name="Baker A.C."/>
            <person name="Traylor-Knowles N."/>
        </authorList>
    </citation>
    <scope>NUCLEOTIDE SEQUENCE [LARGE SCALE GENOMIC DNA]</scope>
    <source>
        <strain evidence="2">RSMAS</strain>
        <tissue evidence="2">Whole animal</tissue>
    </source>
</reference>
<evidence type="ECO:0000313" key="2">
    <source>
        <dbReference type="EMBL" id="RMX39419.1"/>
    </source>
</evidence>
<organism evidence="2 3">
    <name type="scientific">Pocillopora damicornis</name>
    <name type="common">Cauliflower coral</name>
    <name type="synonym">Millepora damicornis</name>
    <dbReference type="NCBI Taxonomy" id="46731"/>
    <lineage>
        <taxon>Eukaryota</taxon>
        <taxon>Metazoa</taxon>
        <taxon>Cnidaria</taxon>
        <taxon>Anthozoa</taxon>
        <taxon>Hexacorallia</taxon>
        <taxon>Scleractinia</taxon>
        <taxon>Astrocoeniina</taxon>
        <taxon>Pocilloporidae</taxon>
        <taxon>Pocillopora</taxon>
    </lineage>
</organism>
<keyword evidence="3" id="KW-1185">Reference proteome</keyword>
<name>A0A3M6TDP9_POCDA</name>
<dbReference type="AlphaFoldDB" id="A0A3M6TDP9"/>
<gene>
    <name evidence="2" type="ORF">pdam_00005963</name>
</gene>
<evidence type="ECO:0000256" key="1">
    <source>
        <dbReference type="SAM" id="SignalP"/>
    </source>
</evidence>
<evidence type="ECO:0000313" key="3">
    <source>
        <dbReference type="Proteomes" id="UP000275408"/>
    </source>
</evidence>
<accession>A0A3M6TDP9</accession>
<comment type="caution">
    <text evidence="2">The sequence shown here is derived from an EMBL/GenBank/DDBJ whole genome shotgun (WGS) entry which is preliminary data.</text>
</comment>
<keyword evidence="1" id="KW-0732">Signal</keyword>
<feature type="signal peptide" evidence="1">
    <location>
        <begin position="1"/>
        <end position="16"/>
    </location>
</feature>